<dbReference type="PANTHER" id="PTHR10585">
    <property type="entry name" value="ER LUMEN PROTEIN RETAINING RECEPTOR"/>
    <property type="match status" value="1"/>
</dbReference>
<evidence type="ECO:0000256" key="3">
    <source>
        <dbReference type="ARBA" id="ARBA00022448"/>
    </source>
</evidence>
<organism evidence="12 13">
    <name type="scientific">Vitis vinifera</name>
    <name type="common">Grape</name>
    <dbReference type="NCBI Taxonomy" id="29760"/>
    <lineage>
        <taxon>Eukaryota</taxon>
        <taxon>Viridiplantae</taxon>
        <taxon>Streptophyta</taxon>
        <taxon>Embryophyta</taxon>
        <taxon>Tracheophyta</taxon>
        <taxon>Spermatophyta</taxon>
        <taxon>Magnoliopsida</taxon>
        <taxon>eudicotyledons</taxon>
        <taxon>Gunneridae</taxon>
        <taxon>Pentapetalae</taxon>
        <taxon>rosids</taxon>
        <taxon>Vitales</taxon>
        <taxon>Vitaceae</taxon>
        <taxon>Viteae</taxon>
        <taxon>Vitis</taxon>
    </lineage>
</organism>
<evidence type="ECO:0000256" key="6">
    <source>
        <dbReference type="ARBA" id="ARBA00022892"/>
    </source>
</evidence>
<name>A0A438D8Y4_VITVI</name>
<evidence type="ECO:0000256" key="8">
    <source>
        <dbReference type="ARBA" id="ARBA00022989"/>
    </source>
</evidence>
<comment type="similarity">
    <text evidence="2 11">Belongs to the ERD2 family.</text>
</comment>
<evidence type="ECO:0000313" key="12">
    <source>
        <dbReference type="EMBL" id="RVW31923.1"/>
    </source>
</evidence>
<evidence type="ECO:0000256" key="4">
    <source>
        <dbReference type="ARBA" id="ARBA00022692"/>
    </source>
</evidence>
<comment type="caution">
    <text evidence="12">The sequence shown here is derived from an EMBL/GenBank/DDBJ whole genome shotgun (WGS) entry which is preliminary data.</text>
</comment>
<keyword evidence="8 11" id="KW-1133">Transmembrane helix</keyword>
<comment type="subcellular location">
    <subcellularLocation>
        <location evidence="1 11">Endoplasmic reticulum membrane</location>
        <topology evidence="1 11">Multi-pass membrane protein</topology>
    </subcellularLocation>
</comment>
<dbReference type="GO" id="GO:0015031">
    <property type="term" value="P:protein transport"/>
    <property type="evidence" value="ECO:0007669"/>
    <property type="project" value="UniProtKB-KW"/>
</dbReference>
<feature type="transmembrane region" description="Helical" evidence="11">
    <location>
        <begin position="253"/>
        <end position="274"/>
    </location>
</feature>
<evidence type="ECO:0000256" key="5">
    <source>
        <dbReference type="ARBA" id="ARBA00022824"/>
    </source>
</evidence>
<protein>
    <recommendedName>
        <fullName evidence="11">ER lumen protein-retaining receptor</fullName>
    </recommendedName>
</protein>
<evidence type="ECO:0000256" key="7">
    <source>
        <dbReference type="ARBA" id="ARBA00022927"/>
    </source>
</evidence>
<dbReference type="GO" id="GO:0016192">
    <property type="term" value="P:vesicle-mediated transport"/>
    <property type="evidence" value="ECO:0007669"/>
    <property type="project" value="UniProtKB-KW"/>
</dbReference>
<keyword evidence="7 11" id="KW-0653">Protein transport</keyword>
<feature type="transmembrane region" description="Helical" evidence="11">
    <location>
        <begin position="98"/>
        <end position="117"/>
    </location>
</feature>
<evidence type="ECO:0000256" key="11">
    <source>
        <dbReference type="RuleBase" id="RU000634"/>
    </source>
</evidence>
<evidence type="ECO:0000256" key="9">
    <source>
        <dbReference type="ARBA" id="ARBA00023136"/>
    </source>
</evidence>
<sequence length="286" mass="33476">MNIFRLAGDMTHLMSILVLLLKIYATKSCSGISLKTQELYALVFLTRYLDLFTDFISVYNTVMKLVFIGSSLAIVWCMRMHRTVKRSYDGQLDTFRHYFLVAACFLSALIVHEKFTFQEVTHYCAFLVLPDLLKPAKKRISRLRRIDNFIFCSSLSLTKDVRSVIVFLPFIVLMIVEIWPTAIVNVYLLQIFWAFSIYLEAVAILPQLVLLQRSGNVDNLTGQYVFFLGAYRALYILNWIYRYFTEQHFSRWIACISGLVQTALYADFFYYYFISWKNNSKLQLPA</sequence>
<keyword evidence="6" id="KW-0931">ER-Golgi transport</keyword>
<dbReference type="PRINTS" id="PR00660">
    <property type="entry name" value="ERLUMENR"/>
</dbReference>
<keyword evidence="5 11" id="KW-0256">Endoplasmic reticulum</keyword>
<dbReference type="Pfam" id="PF00810">
    <property type="entry name" value="ER_lumen_recept"/>
    <property type="match status" value="2"/>
</dbReference>
<accession>A0A438D8Y4</accession>
<evidence type="ECO:0000256" key="2">
    <source>
        <dbReference type="ARBA" id="ARBA00010120"/>
    </source>
</evidence>
<gene>
    <name evidence="12" type="primary">ERD2B_3</name>
    <name evidence="12" type="ORF">CK203_087115</name>
</gene>
<feature type="transmembrane region" description="Helical" evidence="11">
    <location>
        <begin position="191"/>
        <end position="211"/>
    </location>
</feature>
<dbReference type="PROSITE" id="PS00951">
    <property type="entry name" value="ER_LUMEN_RECEPTOR_1"/>
    <property type="match status" value="1"/>
</dbReference>
<keyword evidence="9 11" id="KW-0472">Membrane</keyword>
<dbReference type="AlphaFoldDB" id="A0A438D8Y4"/>
<dbReference type="InterPro" id="IPR000133">
    <property type="entry name" value="ER_ret_rcpt"/>
</dbReference>
<keyword evidence="10 11" id="KW-0675">Receptor</keyword>
<proteinExistence type="inferred from homology"/>
<dbReference type="GO" id="GO:0006621">
    <property type="term" value="P:protein retention in ER lumen"/>
    <property type="evidence" value="ECO:0007669"/>
    <property type="project" value="InterPro"/>
</dbReference>
<dbReference type="EMBL" id="QGNW01001736">
    <property type="protein sequence ID" value="RVW31923.1"/>
    <property type="molecule type" value="Genomic_DNA"/>
</dbReference>
<dbReference type="Proteomes" id="UP000288805">
    <property type="component" value="Unassembled WGS sequence"/>
</dbReference>
<feature type="transmembrane region" description="Helical" evidence="11">
    <location>
        <begin position="164"/>
        <end position="184"/>
    </location>
</feature>
<evidence type="ECO:0000313" key="13">
    <source>
        <dbReference type="Proteomes" id="UP000288805"/>
    </source>
</evidence>
<feature type="transmembrane region" description="Helical" evidence="11">
    <location>
        <begin position="223"/>
        <end position="241"/>
    </location>
</feature>
<keyword evidence="3 11" id="KW-0813">Transport</keyword>
<feature type="transmembrane region" description="Helical" evidence="11">
    <location>
        <begin position="55"/>
        <end position="77"/>
    </location>
</feature>
<evidence type="ECO:0000256" key="1">
    <source>
        <dbReference type="ARBA" id="ARBA00004477"/>
    </source>
</evidence>
<dbReference type="GO" id="GO:0046923">
    <property type="term" value="F:ER retention sequence binding"/>
    <property type="evidence" value="ECO:0007669"/>
    <property type="project" value="InterPro"/>
</dbReference>
<dbReference type="PROSITE" id="PS00952">
    <property type="entry name" value="ER_LUMEN_RECEPTOR_2"/>
    <property type="match status" value="1"/>
</dbReference>
<dbReference type="GO" id="GO:0005789">
    <property type="term" value="C:endoplasmic reticulum membrane"/>
    <property type="evidence" value="ECO:0007669"/>
    <property type="project" value="UniProtKB-SubCell"/>
</dbReference>
<keyword evidence="4 11" id="KW-0812">Transmembrane</keyword>
<evidence type="ECO:0000256" key="10">
    <source>
        <dbReference type="ARBA" id="ARBA00023170"/>
    </source>
</evidence>
<reference evidence="12 13" key="1">
    <citation type="journal article" date="2018" name="PLoS Genet.">
        <title>Population sequencing reveals clonal diversity and ancestral inbreeding in the grapevine cultivar Chardonnay.</title>
        <authorList>
            <person name="Roach M.J."/>
            <person name="Johnson D.L."/>
            <person name="Bohlmann J."/>
            <person name="van Vuuren H.J."/>
            <person name="Jones S.J."/>
            <person name="Pretorius I.S."/>
            <person name="Schmidt S.A."/>
            <person name="Borneman A.R."/>
        </authorList>
    </citation>
    <scope>NUCLEOTIDE SEQUENCE [LARGE SCALE GENOMIC DNA]</scope>
    <source>
        <strain evidence="13">cv. Chardonnay</strain>
        <tissue evidence="12">Leaf</tissue>
    </source>
</reference>